<proteinExistence type="predicted"/>
<protein>
    <submittedName>
        <fullName evidence="1">Uncharacterized protein</fullName>
    </submittedName>
</protein>
<dbReference type="RefSeq" id="WP_132554184.1">
    <property type="nucleotide sequence ID" value="NZ_SMBK01000027.1"/>
</dbReference>
<dbReference type="Proteomes" id="UP000295507">
    <property type="component" value="Unassembled WGS sequence"/>
</dbReference>
<evidence type="ECO:0000313" key="1">
    <source>
        <dbReference type="EMBL" id="TCU31456.1"/>
    </source>
</evidence>
<dbReference type="EMBL" id="SMBK01000027">
    <property type="protein sequence ID" value="TCU31456.1"/>
    <property type="molecule type" value="Genomic_DNA"/>
</dbReference>
<accession>A0A4R3RJA9</accession>
<gene>
    <name evidence="1" type="ORF">EV129_12711</name>
</gene>
<sequence length="73" mass="8114">MDWRLGFLLGIDLTEKQRRPVIRGHAVAGDIIAPIRELSYATEPATTADAATVAAAIVKNRGYFMLNRAKQRF</sequence>
<organism evidence="1 2">
    <name type="scientific">Rhizobium azibense</name>
    <dbReference type="NCBI Taxonomy" id="1136135"/>
    <lineage>
        <taxon>Bacteria</taxon>
        <taxon>Pseudomonadati</taxon>
        <taxon>Pseudomonadota</taxon>
        <taxon>Alphaproteobacteria</taxon>
        <taxon>Hyphomicrobiales</taxon>
        <taxon>Rhizobiaceae</taxon>
        <taxon>Rhizobium/Agrobacterium group</taxon>
        <taxon>Rhizobium</taxon>
    </lineage>
</organism>
<evidence type="ECO:0000313" key="2">
    <source>
        <dbReference type="Proteomes" id="UP000295507"/>
    </source>
</evidence>
<reference evidence="1 2" key="1">
    <citation type="submission" date="2019-03" db="EMBL/GenBank/DDBJ databases">
        <title>Genomic Encyclopedia of Type Strains, Phase IV (KMG-V): Genome sequencing to study the core and pangenomes of soil and plant-associated prokaryotes.</title>
        <authorList>
            <person name="Whitman W."/>
        </authorList>
    </citation>
    <scope>NUCLEOTIDE SEQUENCE [LARGE SCALE GENOMIC DNA]</scope>
    <source>
        <strain evidence="1 2">IE4868</strain>
    </source>
</reference>
<comment type="caution">
    <text evidence="1">The sequence shown here is derived from an EMBL/GenBank/DDBJ whole genome shotgun (WGS) entry which is preliminary data.</text>
</comment>
<dbReference type="AlphaFoldDB" id="A0A4R3RJA9"/>
<name>A0A4R3RJA9_9HYPH</name>